<proteinExistence type="inferred from homology"/>
<evidence type="ECO:0000313" key="6">
    <source>
        <dbReference type="EMBL" id="MBB5692614.1"/>
    </source>
</evidence>
<evidence type="ECO:0000256" key="3">
    <source>
        <dbReference type="ARBA" id="ARBA00012865"/>
    </source>
</evidence>
<dbReference type="Pfam" id="PF13354">
    <property type="entry name" value="Beta-lactamase2"/>
    <property type="match status" value="1"/>
</dbReference>
<dbReference type="InterPro" id="IPR012338">
    <property type="entry name" value="Beta-lactam/transpept-like"/>
</dbReference>
<keyword evidence="4" id="KW-0732">Signal</keyword>
<dbReference type="EMBL" id="JACIJD010000002">
    <property type="protein sequence ID" value="MBB5692614.1"/>
    <property type="molecule type" value="Genomic_DNA"/>
</dbReference>
<dbReference type="Gene3D" id="3.40.710.10">
    <property type="entry name" value="DD-peptidase/beta-lactamase superfamily"/>
    <property type="match status" value="1"/>
</dbReference>
<comment type="similarity">
    <text evidence="2">Belongs to the class-A beta-lactamase family.</text>
</comment>
<evidence type="ECO:0000256" key="1">
    <source>
        <dbReference type="ARBA" id="ARBA00001526"/>
    </source>
</evidence>
<feature type="domain" description="Beta-lactamase class A catalytic" evidence="5">
    <location>
        <begin position="48"/>
        <end position="265"/>
    </location>
</feature>
<feature type="signal peptide" evidence="4">
    <location>
        <begin position="1"/>
        <end position="25"/>
    </location>
</feature>
<dbReference type="PANTHER" id="PTHR35333:SF3">
    <property type="entry name" value="BETA-LACTAMASE-TYPE TRANSPEPTIDASE FOLD CONTAINING PROTEIN"/>
    <property type="match status" value="1"/>
</dbReference>
<dbReference type="Proteomes" id="UP000580654">
    <property type="component" value="Unassembled WGS sequence"/>
</dbReference>
<feature type="chain" id="PRO_5033063546" description="beta-lactamase" evidence="4">
    <location>
        <begin position="26"/>
        <end position="292"/>
    </location>
</feature>
<reference evidence="6 7" key="1">
    <citation type="submission" date="2020-08" db="EMBL/GenBank/DDBJ databases">
        <title>Genomic Encyclopedia of Type Strains, Phase IV (KMG-IV): sequencing the most valuable type-strain genomes for metagenomic binning, comparative biology and taxonomic classification.</title>
        <authorList>
            <person name="Goeker M."/>
        </authorList>
    </citation>
    <scope>NUCLEOTIDE SEQUENCE [LARGE SCALE GENOMIC DNA]</scope>
    <source>
        <strain evidence="6 7">DSM 25622</strain>
    </source>
</reference>
<dbReference type="EC" id="3.5.2.6" evidence="3"/>
<dbReference type="AlphaFoldDB" id="A0A840YFG2"/>
<name>A0A840YFG2_9PROT</name>
<dbReference type="GO" id="GO:0030655">
    <property type="term" value="P:beta-lactam antibiotic catabolic process"/>
    <property type="evidence" value="ECO:0007669"/>
    <property type="project" value="InterPro"/>
</dbReference>
<protein>
    <recommendedName>
        <fullName evidence="3">beta-lactamase</fullName>
        <ecNumber evidence="3">3.5.2.6</ecNumber>
    </recommendedName>
</protein>
<dbReference type="GO" id="GO:0046677">
    <property type="term" value="P:response to antibiotic"/>
    <property type="evidence" value="ECO:0007669"/>
    <property type="project" value="InterPro"/>
</dbReference>
<evidence type="ECO:0000256" key="4">
    <source>
        <dbReference type="SAM" id="SignalP"/>
    </source>
</evidence>
<keyword evidence="6" id="KW-0378">Hydrolase</keyword>
<dbReference type="SUPFAM" id="SSF56601">
    <property type="entry name" value="beta-lactamase/transpeptidase-like"/>
    <property type="match status" value="1"/>
</dbReference>
<dbReference type="InterPro" id="IPR045155">
    <property type="entry name" value="Beta-lactam_cat"/>
</dbReference>
<accession>A0A840YFG2</accession>
<dbReference type="PRINTS" id="PR00118">
    <property type="entry name" value="BLACTAMASEA"/>
</dbReference>
<gene>
    <name evidence="6" type="ORF">FHS87_000629</name>
</gene>
<dbReference type="GO" id="GO:0008800">
    <property type="term" value="F:beta-lactamase activity"/>
    <property type="evidence" value="ECO:0007669"/>
    <property type="project" value="UniProtKB-EC"/>
</dbReference>
<dbReference type="PANTHER" id="PTHR35333">
    <property type="entry name" value="BETA-LACTAMASE"/>
    <property type="match status" value="1"/>
</dbReference>
<dbReference type="InterPro" id="IPR000871">
    <property type="entry name" value="Beta-lactam_class-A"/>
</dbReference>
<dbReference type="NCBIfam" id="NF033103">
    <property type="entry name" value="bla_class_A"/>
    <property type="match status" value="1"/>
</dbReference>
<evidence type="ECO:0000313" key="7">
    <source>
        <dbReference type="Proteomes" id="UP000580654"/>
    </source>
</evidence>
<comment type="catalytic activity">
    <reaction evidence="1">
        <text>a beta-lactam + H2O = a substituted beta-amino acid</text>
        <dbReference type="Rhea" id="RHEA:20401"/>
        <dbReference type="ChEBI" id="CHEBI:15377"/>
        <dbReference type="ChEBI" id="CHEBI:35627"/>
        <dbReference type="ChEBI" id="CHEBI:140347"/>
        <dbReference type="EC" id="3.5.2.6"/>
    </reaction>
</comment>
<comment type="caution">
    <text evidence="6">The sequence shown here is derived from an EMBL/GenBank/DDBJ whole genome shotgun (WGS) entry which is preliminary data.</text>
</comment>
<organism evidence="6 7">
    <name type="scientific">Muricoccus pecuniae</name>
    <dbReference type="NCBI Taxonomy" id="693023"/>
    <lineage>
        <taxon>Bacteria</taxon>
        <taxon>Pseudomonadati</taxon>
        <taxon>Pseudomonadota</taxon>
        <taxon>Alphaproteobacteria</taxon>
        <taxon>Acetobacterales</taxon>
        <taxon>Roseomonadaceae</taxon>
        <taxon>Muricoccus</taxon>
    </lineage>
</organism>
<sequence>MAWRRSILLGAALAPLLPALPRAEAALDGEALSRALQRAEREGGGRLGVAVLDTATGARFARRGEERFPAASTFKFLLAAAILAAADAGRERLDRRLPIAASDLVEYAPVTGKHVGPEGLSVAELCEATMVWSDNPAANLLLPSLGGPEGLTRIVRGWGDPAFRLDRWETALGEGRPGDPRDTTTPLAMLGSMRHLLLGDTLSPASRARLTDWLVGCRTGDAKIRAGLPAGWRCGDKTGGGGHGTNNDIAVLWPPGRAPVLVAAYLTESAAPLEARNAALASVGRAVAAAVG</sequence>
<keyword evidence="7" id="KW-1185">Reference proteome</keyword>
<evidence type="ECO:0000256" key="2">
    <source>
        <dbReference type="ARBA" id="ARBA00009009"/>
    </source>
</evidence>
<dbReference type="RefSeq" id="WP_184513746.1">
    <property type="nucleotide sequence ID" value="NZ_JACIJD010000002.1"/>
</dbReference>
<evidence type="ECO:0000259" key="5">
    <source>
        <dbReference type="Pfam" id="PF13354"/>
    </source>
</evidence>